<evidence type="ECO:0000313" key="2">
    <source>
        <dbReference type="EMBL" id="RRT38210.1"/>
    </source>
</evidence>
<evidence type="ECO:0000256" key="1">
    <source>
        <dbReference type="SAM" id="MobiDB-lite"/>
    </source>
</evidence>
<protein>
    <submittedName>
        <fullName evidence="2">Uncharacterized protein</fullName>
    </submittedName>
</protein>
<dbReference type="AlphaFoldDB" id="A0A426XFJ8"/>
<name>A0A426XFJ8_ENSVE</name>
<organism evidence="2 3">
    <name type="scientific">Ensete ventricosum</name>
    <name type="common">Abyssinian banana</name>
    <name type="synonym">Musa ensete</name>
    <dbReference type="NCBI Taxonomy" id="4639"/>
    <lineage>
        <taxon>Eukaryota</taxon>
        <taxon>Viridiplantae</taxon>
        <taxon>Streptophyta</taxon>
        <taxon>Embryophyta</taxon>
        <taxon>Tracheophyta</taxon>
        <taxon>Spermatophyta</taxon>
        <taxon>Magnoliopsida</taxon>
        <taxon>Liliopsida</taxon>
        <taxon>Zingiberales</taxon>
        <taxon>Musaceae</taxon>
        <taxon>Ensete</taxon>
    </lineage>
</organism>
<proteinExistence type="predicted"/>
<sequence length="168" mass="18283">MGEWDGETTRGTTPVRKFHFLGRCAAVRTAPEAAITKRAVIKGAAGGSCSRGERPTVKGGAAAWGAVLAAERLKQRMKGEMAAVARHGALQWWQRSFHYCARWWDRGRLARPAMSMRQSRGGRAVGQRLRKATLDGRRGETMQRQGKGDEEEWSTTGAGAVAAAGDWS</sequence>
<dbReference type="EMBL" id="AMZH03021425">
    <property type="protein sequence ID" value="RRT38210.1"/>
    <property type="molecule type" value="Genomic_DNA"/>
</dbReference>
<comment type="caution">
    <text evidence="2">The sequence shown here is derived from an EMBL/GenBank/DDBJ whole genome shotgun (WGS) entry which is preliminary data.</text>
</comment>
<feature type="compositionally biased region" description="Low complexity" evidence="1">
    <location>
        <begin position="157"/>
        <end position="168"/>
    </location>
</feature>
<reference evidence="2 3" key="1">
    <citation type="journal article" date="2014" name="Agronomy (Basel)">
        <title>A Draft Genome Sequence for Ensete ventricosum, the Drought-Tolerant Tree Against Hunger.</title>
        <authorList>
            <person name="Harrison J."/>
            <person name="Moore K.A."/>
            <person name="Paszkiewicz K."/>
            <person name="Jones T."/>
            <person name="Grant M."/>
            <person name="Ambacheew D."/>
            <person name="Muzemil S."/>
            <person name="Studholme D.J."/>
        </authorList>
    </citation>
    <scope>NUCLEOTIDE SEQUENCE [LARGE SCALE GENOMIC DNA]</scope>
</reference>
<dbReference type="Proteomes" id="UP000287651">
    <property type="component" value="Unassembled WGS sequence"/>
</dbReference>
<evidence type="ECO:0000313" key="3">
    <source>
        <dbReference type="Proteomes" id="UP000287651"/>
    </source>
</evidence>
<feature type="compositionally biased region" description="Basic and acidic residues" evidence="1">
    <location>
        <begin position="132"/>
        <end position="141"/>
    </location>
</feature>
<feature type="region of interest" description="Disordered" evidence="1">
    <location>
        <begin position="115"/>
        <end position="168"/>
    </location>
</feature>
<gene>
    <name evidence="2" type="ORF">B296_00058164</name>
</gene>
<accession>A0A426XFJ8</accession>